<evidence type="ECO:0000256" key="1">
    <source>
        <dbReference type="ARBA" id="ARBA00002486"/>
    </source>
</evidence>
<evidence type="ECO:0000256" key="2">
    <source>
        <dbReference type="ARBA" id="ARBA00006479"/>
    </source>
</evidence>
<reference evidence="4" key="1">
    <citation type="submission" date="2022-04" db="EMBL/GenBank/DDBJ databases">
        <title>Halobacillus sp. isolated from saltern.</title>
        <authorList>
            <person name="Won M."/>
            <person name="Lee C.-M."/>
            <person name="Woen H.-Y."/>
            <person name="Kwon S.-W."/>
        </authorList>
    </citation>
    <scope>NUCLEOTIDE SEQUENCE</scope>
    <source>
        <strain evidence="4">SSHM10-5</strain>
    </source>
</reference>
<dbReference type="EMBL" id="CP095075">
    <property type="protein sequence ID" value="UOR11590.1"/>
    <property type="molecule type" value="Genomic_DNA"/>
</dbReference>
<evidence type="ECO:0000256" key="3">
    <source>
        <dbReference type="ARBA" id="ARBA00022629"/>
    </source>
</evidence>
<proteinExistence type="inferred from homology"/>
<accession>A0ABY4H9Q1</accession>
<protein>
    <submittedName>
        <fullName evidence="4">ROK family transcriptional regulator</fullName>
    </submittedName>
</protein>
<keyword evidence="3" id="KW-0119">Carbohydrate metabolism</keyword>
<dbReference type="RefSeq" id="WP_245031717.1">
    <property type="nucleotide sequence ID" value="NZ_CP095075.1"/>
</dbReference>
<evidence type="ECO:0000313" key="5">
    <source>
        <dbReference type="Proteomes" id="UP000830326"/>
    </source>
</evidence>
<dbReference type="Gene3D" id="3.30.420.40">
    <property type="match status" value="2"/>
</dbReference>
<dbReference type="CDD" id="cd24076">
    <property type="entry name" value="ASKHA_ATPase_ROK_BsXylR-like"/>
    <property type="match status" value="1"/>
</dbReference>
<comment type="function">
    <text evidence="1">Transcriptional repressor of xylose-utilizing enzymes.</text>
</comment>
<organism evidence="4 5">
    <name type="scientific">Halobacillus amylolyticus</name>
    <dbReference type="NCBI Taxonomy" id="2932259"/>
    <lineage>
        <taxon>Bacteria</taxon>
        <taxon>Bacillati</taxon>
        <taxon>Bacillota</taxon>
        <taxon>Bacilli</taxon>
        <taxon>Bacillales</taxon>
        <taxon>Bacillaceae</taxon>
        <taxon>Halobacillus</taxon>
    </lineage>
</organism>
<keyword evidence="5" id="KW-1185">Reference proteome</keyword>
<dbReference type="InterPro" id="IPR036390">
    <property type="entry name" value="WH_DNA-bd_sf"/>
</dbReference>
<sequence>MNTQIRGSFQWMKSLNKSIILNKVRLEGPISRAKIAKQTQLTPPTVSNIVKELLESQLVIESTQGESSGGRKPTMLEINAQNFYVIGLDVGPKFLRSILSDLNGTILSSDIVKIPEQVTITKLVEMMKEAVHSITESNQDSKEKFIGIGIGMHGVVDVDKGISLYAPSLQLRNISLKEIFEEEFNLLVKVENDARALALGESWFGNGNGTQNVITVNVGRGIGAGIVIDGKLFRGKNQIAGEVGHMTVDIAGPQCDCGNHGCLQTLAAGPALVKRALRGMSMGTSTTIPDFIENIDLEELSGNDIFQAAKAGDIFSKDILYETGVYLGIGLTNIIHTLNPDRIVVGGGVSNAGDFILNPIKETIQKRSLTKEAKETEIALSMLGDYGTALGAVSLVLVELFTK</sequence>
<dbReference type="InterPro" id="IPR049874">
    <property type="entry name" value="ROK_cs"/>
</dbReference>
<evidence type="ECO:0000313" key="4">
    <source>
        <dbReference type="EMBL" id="UOR11590.1"/>
    </source>
</evidence>
<dbReference type="SUPFAM" id="SSF46785">
    <property type="entry name" value="Winged helix' DNA-binding domain"/>
    <property type="match status" value="1"/>
</dbReference>
<dbReference type="Gene3D" id="1.10.10.10">
    <property type="entry name" value="Winged helix-like DNA-binding domain superfamily/Winged helix DNA-binding domain"/>
    <property type="match status" value="1"/>
</dbReference>
<gene>
    <name evidence="4" type="ORF">MUO15_18735</name>
</gene>
<dbReference type="Proteomes" id="UP000830326">
    <property type="component" value="Chromosome"/>
</dbReference>
<dbReference type="PROSITE" id="PS01125">
    <property type="entry name" value="ROK"/>
    <property type="match status" value="1"/>
</dbReference>
<dbReference type="SUPFAM" id="SSF53067">
    <property type="entry name" value="Actin-like ATPase domain"/>
    <property type="match status" value="1"/>
</dbReference>
<dbReference type="PANTHER" id="PTHR18964">
    <property type="entry name" value="ROK (REPRESSOR, ORF, KINASE) FAMILY"/>
    <property type="match status" value="1"/>
</dbReference>
<name>A0ABY4H9Q1_9BACI</name>
<dbReference type="PANTHER" id="PTHR18964:SF149">
    <property type="entry name" value="BIFUNCTIONAL UDP-N-ACETYLGLUCOSAMINE 2-EPIMERASE_N-ACETYLMANNOSAMINE KINASE"/>
    <property type="match status" value="1"/>
</dbReference>
<dbReference type="InterPro" id="IPR043129">
    <property type="entry name" value="ATPase_NBD"/>
</dbReference>
<dbReference type="Pfam" id="PF00480">
    <property type="entry name" value="ROK"/>
    <property type="match status" value="1"/>
</dbReference>
<dbReference type="InterPro" id="IPR000600">
    <property type="entry name" value="ROK"/>
</dbReference>
<keyword evidence="3" id="KW-0859">Xylose metabolism</keyword>
<comment type="similarity">
    <text evidence="2">Belongs to the ROK (NagC/XylR) family.</text>
</comment>
<dbReference type="InterPro" id="IPR036388">
    <property type="entry name" value="WH-like_DNA-bd_sf"/>
</dbReference>